<dbReference type="AlphaFoldDB" id="A0A1B8RC35"/>
<sequence>MTDLSTTNPEQSKYDRLMAAAREVAPAVTIVAHPCDETSLRGALDAENRLIVPVLVEPAARIQTVAAENGLDLKEHEIVDVPNSHAAAAKAVVLVREGKGEFLMKGSFHTDELMRDVTAPATGLRTERRVSHIFVMDVPGHADTLFITDAAINISPDLDVKRDIVQNAIVLWTTVGLGQPRVVILSAARWRVTQVAA</sequence>
<dbReference type="Gene3D" id="3.40.718.10">
    <property type="entry name" value="Isopropylmalate Dehydrogenase"/>
    <property type="match status" value="1"/>
</dbReference>
<dbReference type="PANTHER" id="PTHR43356:SF2">
    <property type="entry name" value="PHOSPHATE ACETYLTRANSFERASE"/>
    <property type="match status" value="1"/>
</dbReference>
<keyword evidence="2" id="KW-0012">Acyltransferase</keyword>
<accession>A0A1B8RC35</accession>
<reference evidence="4" key="2">
    <citation type="journal article" date="2016" name="Front. Microbiol.">
        <title>The Regulatory Protein RosR Affects Rhizobium leguminosarum bv. trifolii Protein Profiles, Cell Surface Properties, and Symbiosis with Clover.</title>
        <authorList>
            <person name="Rachwal K."/>
            <person name="Boguszewska A."/>
            <person name="Kopcinska J."/>
            <person name="Karas M."/>
            <person name="Tchorzewski M."/>
            <person name="Janczarek M."/>
        </authorList>
    </citation>
    <scope>NUCLEOTIDE SEQUENCE</scope>
    <source>
        <strain evidence="4">Rt24.2</strain>
    </source>
</reference>
<dbReference type="Pfam" id="PF01515">
    <property type="entry name" value="PTA_PTB"/>
    <property type="match status" value="1"/>
</dbReference>
<evidence type="ECO:0000256" key="2">
    <source>
        <dbReference type="ARBA" id="ARBA00023315"/>
    </source>
</evidence>
<keyword evidence="1" id="KW-0808">Transferase</keyword>
<dbReference type="GO" id="GO:0016746">
    <property type="term" value="F:acyltransferase activity"/>
    <property type="evidence" value="ECO:0007669"/>
    <property type="project" value="UniProtKB-KW"/>
</dbReference>
<dbReference type="PANTHER" id="PTHR43356">
    <property type="entry name" value="PHOSPHATE ACETYLTRANSFERASE"/>
    <property type="match status" value="1"/>
</dbReference>
<dbReference type="InterPro" id="IPR050500">
    <property type="entry name" value="Phos_Acetyltrans/Butyryltrans"/>
</dbReference>
<reference evidence="4" key="1">
    <citation type="journal article" date="2015" name="BMC Genomics">
        <title>Transcriptome profiling of a Rhizobium leguminosarum bv. trifolii rosR mutant reveals the role of the transcriptional regulator RosR in motility, synthesis of cell-surface components, and other cellular processes.</title>
        <authorList>
            <person name="Rachwal K."/>
            <person name="Matczynska E."/>
            <person name="Janczarek M."/>
        </authorList>
    </citation>
    <scope>NUCLEOTIDE SEQUENCE</scope>
    <source>
        <strain evidence="4">Rt24.2</strain>
    </source>
</reference>
<proteinExistence type="predicted"/>
<organism evidence="4">
    <name type="scientific">Rhizobium leguminosarum bv. trifolii</name>
    <dbReference type="NCBI Taxonomy" id="386"/>
    <lineage>
        <taxon>Bacteria</taxon>
        <taxon>Pseudomonadati</taxon>
        <taxon>Pseudomonadota</taxon>
        <taxon>Alphaproteobacteria</taxon>
        <taxon>Hyphomicrobiales</taxon>
        <taxon>Rhizobiaceae</taxon>
        <taxon>Rhizobium/Agrobacterium group</taxon>
        <taxon>Rhizobium</taxon>
    </lineage>
</organism>
<dbReference type="InterPro" id="IPR002505">
    <property type="entry name" value="PTA_PTB"/>
</dbReference>
<feature type="domain" description="Phosphate acetyl/butaryl transferase" evidence="3">
    <location>
        <begin position="88"/>
        <end position="188"/>
    </location>
</feature>
<evidence type="ECO:0000259" key="3">
    <source>
        <dbReference type="Pfam" id="PF01515"/>
    </source>
</evidence>
<dbReference type="EMBL" id="KX488490">
    <property type="protein sequence ID" value="AOO90854.1"/>
    <property type="molecule type" value="Genomic_DNA"/>
</dbReference>
<dbReference type="SUPFAM" id="SSF53659">
    <property type="entry name" value="Isocitrate/Isopropylmalate dehydrogenase-like"/>
    <property type="match status" value="1"/>
</dbReference>
<name>A0A1B8RC35_RHILT</name>
<protein>
    <recommendedName>
        <fullName evidence="3">Phosphate acetyl/butaryl transferase domain-containing protein</fullName>
    </recommendedName>
</protein>
<evidence type="ECO:0000313" key="4">
    <source>
        <dbReference type="EMBL" id="AOO90854.1"/>
    </source>
</evidence>
<evidence type="ECO:0000256" key="1">
    <source>
        <dbReference type="ARBA" id="ARBA00022679"/>
    </source>
</evidence>